<dbReference type="SUPFAM" id="SSF74653">
    <property type="entry name" value="TolA/TonB C-terminal domain"/>
    <property type="match status" value="1"/>
</dbReference>
<organism evidence="8 9">
    <name type="scientific">Terriglobus roseus (strain DSM 18391 / NRRL B-41598 / KBS 63)</name>
    <dbReference type="NCBI Taxonomy" id="926566"/>
    <lineage>
        <taxon>Bacteria</taxon>
        <taxon>Pseudomonadati</taxon>
        <taxon>Acidobacteriota</taxon>
        <taxon>Terriglobia</taxon>
        <taxon>Terriglobales</taxon>
        <taxon>Acidobacteriaceae</taxon>
        <taxon>Terriglobus</taxon>
    </lineage>
</organism>
<accession>I3ZKB5</accession>
<evidence type="ECO:0000256" key="3">
    <source>
        <dbReference type="ARBA" id="ARBA00022989"/>
    </source>
</evidence>
<keyword evidence="4 6" id="KW-0472">Membrane</keyword>
<evidence type="ECO:0000259" key="7">
    <source>
        <dbReference type="PROSITE" id="PS52015"/>
    </source>
</evidence>
<evidence type="ECO:0000256" key="6">
    <source>
        <dbReference type="SAM" id="Phobius"/>
    </source>
</evidence>
<dbReference type="GO" id="GO:0055085">
    <property type="term" value="P:transmembrane transport"/>
    <property type="evidence" value="ECO:0007669"/>
    <property type="project" value="InterPro"/>
</dbReference>
<dbReference type="PROSITE" id="PS52015">
    <property type="entry name" value="TONB_CTD"/>
    <property type="match status" value="1"/>
</dbReference>
<feature type="region of interest" description="Disordered" evidence="5">
    <location>
        <begin position="225"/>
        <end position="253"/>
    </location>
</feature>
<evidence type="ECO:0000256" key="5">
    <source>
        <dbReference type="SAM" id="MobiDB-lite"/>
    </source>
</evidence>
<keyword evidence="9" id="KW-1185">Reference proteome</keyword>
<sequence>MANEQAYLEDTQAAAVAERVAATPSQRELAFKTFGVMNAGEQSKSSVVTSLIINGLILLIVIAVSLTAKKIVKTATLTTLTAPIPIKKEAPPKPPPPKLPKPPVVKVTPPPQIPDVPKIEVPEPPKIQPVIMKASPVPVVTPPAPKAVTPPPAPKPVAIQLAQAASVPNNDPHPSAIRLGSQTNPINNTSGPAVSPVNLGRSGAPGMAAGNTGLGAPSKIAIGGSGSPNGQMGGRDNGPQPIKGISTGMTGGTGPTSARPVGAIAIAKATPPPSIQQPQASVTPAKTSPKVLFKPKPEYTEEARSLHLEGTVNVKIHVSATGTVSVVGVQSGLGHGLDQAAVRAVQGMRFQPAMANGQPTEWEGVVSINFQLAG</sequence>
<dbReference type="STRING" id="926566.Terro_3469"/>
<name>I3ZKB5_TERRK</name>
<protein>
    <submittedName>
        <fullName evidence="8">TonB family protein</fullName>
    </submittedName>
</protein>
<dbReference type="AlphaFoldDB" id="I3ZKB5"/>
<dbReference type="Pfam" id="PF03544">
    <property type="entry name" value="TonB_C"/>
    <property type="match status" value="1"/>
</dbReference>
<dbReference type="InterPro" id="IPR037682">
    <property type="entry name" value="TonB_C"/>
</dbReference>
<dbReference type="eggNOG" id="COG0810">
    <property type="taxonomic scope" value="Bacteria"/>
</dbReference>
<gene>
    <name evidence="8" type="ordered locus">Terro_3469</name>
</gene>
<feature type="compositionally biased region" description="Gly residues" evidence="5">
    <location>
        <begin position="225"/>
        <end position="236"/>
    </location>
</feature>
<proteinExistence type="predicted"/>
<evidence type="ECO:0000313" key="9">
    <source>
        <dbReference type="Proteomes" id="UP000006056"/>
    </source>
</evidence>
<comment type="subcellular location">
    <subcellularLocation>
        <location evidence="1">Membrane</location>
        <topology evidence="1">Single-pass membrane protein</topology>
    </subcellularLocation>
</comment>
<keyword evidence="2 6" id="KW-0812">Transmembrane</keyword>
<dbReference type="RefSeq" id="WP_014786944.1">
    <property type="nucleotide sequence ID" value="NC_018014.1"/>
</dbReference>
<evidence type="ECO:0000256" key="4">
    <source>
        <dbReference type="ARBA" id="ARBA00023136"/>
    </source>
</evidence>
<dbReference type="EMBL" id="CP003379">
    <property type="protein sequence ID" value="AFL89683.1"/>
    <property type="molecule type" value="Genomic_DNA"/>
</dbReference>
<reference evidence="8 9" key="1">
    <citation type="submission" date="2012-06" db="EMBL/GenBank/DDBJ databases">
        <title>Complete genome of Terriglobus roseus DSM 18391.</title>
        <authorList>
            <consortium name="US DOE Joint Genome Institute (JGI-PGF)"/>
            <person name="Lucas S."/>
            <person name="Copeland A."/>
            <person name="Lapidus A."/>
            <person name="Glavina del Rio T."/>
            <person name="Dalin E."/>
            <person name="Tice H."/>
            <person name="Bruce D."/>
            <person name="Goodwin L."/>
            <person name="Pitluck S."/>
            <person name="Peters L."/>
            <person name="Mikhailova N."/>
            <person name="Munk A.C.C."/>
            <person name="Kyrpides N."/>
            <person name="Mavromatis K."/>
            <person name="Ivanova N."/>
            <person name="Brettin T."/>
            <person name="Detter J.C."/>
            <person name="Han C."/>
            <person name="Larimer F."/>
            <person name="Land M."/>
            <person name="Hauser L."/>
            <person name="Markowitz V."/>
            <person name="Cheng J.-F."/>
            <person name="Hugenholtz P."/>
            <person name="Woyke T."/>
            <person name="Wu D."/>
            <person name="Brambilla E."/>
            <person name="Klenk H.-P."/>
            <person name="Eisen J.A."/>
        </authorList>
    </citation>
    <scope>NUCLEOTIDE SEQUENCE [LARGE SCALE GENOMIC DNA]</scope>
    <source>
        <strain evidence="9">DSM 18391 / NRRL B-41598 / KBS 63</strain>
    </source>
</reference>
<dbReference type="GO" id="GO:0016020">
    <property type="term" value="C:membrane"/>
    <property type="evidence" value="ECO:0007669"/>
    <property type="project" value="UniProtKB-SubCell"/>
</dbReference>
<dbReference type="KEGG" id="trs:Terro_3469"/>
<evidence type="ECO:0000256" key="1">
    <source>
        <dbReference type="ARBA" id="ARBA00004167"/>
    </source>
</evidence>
<dbReference type="Proteomes" id="UP000006056">
    <property type="component" value="Chromosome"/>
</dbReference>
<evidence type="ECO:0000313" key="8">
    <source>
        <dbReference type="EMBL" id="AFL89683.1"/>
    </source>
</evidence>
<dbReference type="NCBIfam" id="TIGR01352">
    <property type="entry name" value="tonB_Cterm"/>
    <property type="match status" value="1"/>
</dbReference>
<dbReference type="OrthoDB" id="115028at2"/>
<keyword evidence="3 6" id="KW-1133">Transmembrane helix</keyword>
<dbReference type="Gene3D" id="3.30.1150.10">
    <property type="match status" value="1"/>
</dbReference>
<dbReference type="InterPro" id="IPR006260">
    <property type="entry name" value="TonB/TolA_C"/>
</dbReference>
<feature type="domain" description="TonB C-terminal" evidence="7">
    <location>
        <begin position="284"/>
        <end position="374"/>
    </location>
</feature>
<evidence type="ECO:0000256" key="2">
    <source>
        <dbReference type="ARBA" id="ARBA00022692"/>
    </source>
</evidence>
<dbReference type="HOGENOM" id="CLU_753899_0_0_0"/>
<feature type="transmembrane region" description="Helical" evidence="6">
    <location>
        <begin position="47"/>
        <end position="68"/>
    </location>
</feature>